<dbReference type="SUPFAM" id="SSF57756">
    <property type="entry name" value="Retrovirus zinc finger-like domains"/>
    <property type="match status" value="1"/>
</dbReference>
<name>A0A225WG07_9STRA</name>
<keyword evidence="1" id="KW-0863">Zinc-finger</keyword>
<dbReference type="GO" id="GO:0003676">
    <property type="term" value="F:nucleic acid binding"/>
    <property type="evidence" value="ECO:0007669"/>
    <property type="project" value="InterPro"/>
</dbReference>
<feature type="domain" description="CCHC-type" evidence="2">
    <location>
        <begin position="16"/>
        <end position="31"/>
    </location>
</feature>
<evidence type="ECO:0000313" key="3">
    <source>
        <dbReference type="EMBL" id="OWZ16188.1"/>
    </source>
</evidence>
<evidence type="ECO:0000259" key="2">
    <source>
        <dbReference type="PROSITE" id="PS50158"/>
    </source>
</evidence>
<dbReference type="PROSITE" id="PS50158">
    <property type="entry name" value="ZF_CCHC"/>
    <property type="match status" value="1"/>
</dbReference>
<dbReference type="Proteomes" id="UP000198211">
    <property type="component" value="Unassembled WGS sequence"/>
</dbReference>
<proteinExistence type="predicted"/>
<comment type="caution">
    <text evidence="3">The sequence shown here is derived from an EMBL/GenBank/DDBJ whole genome shotgun (WGS) entry which is preliminary data.</text>
</comment>
<dbReference type="InterPro" id="IPR001878">
    <property type="entry name" value="Znf_CCHC"/>
</dbReference>
<dbReference type="GO" id="GO:0008270">
    <property type="term" value="F:zinc ion binding"/>
    <property type="evidence" value="ECO:0007669"/>
    <property type="project" value="UniProtKB-KW"/>
</dbReference>
<reference evidence="4" key="1">
    <citation type="submission" date="2017-03" db="EMBL/GenBank/DDBJ databases">
        <title>Phytopthora megakarya and P. palmivora, two closely related causual agents of cacao black pod achieved similar genome size and gene model numbers by different mechanisms.</title>
        <authorList>
            <person name="Ali S."/>
            <person name="Shao J."/>
            <person name="Larry D.J."/>
            <person name="Kronmiller B."/>
            <person name="Shen D."/>
            <person name="Strem M.D."/>
            <person name="Melnick R.L."/>
            <person name="Guiltinan M.J."/>
            <person name="Tyler B.M."/>
            <person name="Meinhardt L.W."/>
            <person name="Bailey B.A."/>
        </authorList>
    </citation>
    <scope>NUCLEOTIDE SEQUENCE [LARGE SCALE GENOMIC DNA]</scope>
    <source>
        <strain evidence="4">zdho120</strain>
    </source>
</reference>
<keyword evidence="1" id="KW-0862">Zinc</keyword>
<keyword evidence="1" id="KW-0479">Metal-binding</keyword>
<sequence length="70" mass="7641">MESHTTANVTAHEDSCFGCGQVGHMKRECPKKANGGSHEDSVFAVWEDRSAGWLIDSGAMAHMTPHRDDL</sequence>
<dbReference type="Gene3D" id="4.10.60.10">
    <property type="entry name" value="Zinc finger, CCHC-type"/>
    <property type="match status" value="1"/>
</dbReference>
<organism evidence="3 4">
    <name type="scientific">Phytophthora megakarya</name>
    <dbReference type="NCBI Taxonomy" id="4795"/>
    <lineage>
        <taxon>Eukaryota</taxon>
        <taxon>Sar</taxon>
        <taxon>Stramenopiles</taxon>
        <taxon>Oomycota</taxon>
        <taxon>Peronosporomycetes</taxon>
        <taxon>Peronosporales</taxon>
        <taxon>Peronosporaceae</taxon>
        <taxon>Phytophthora</taxon>
    </lineage>
</organism>
<dbReference type="AlphaFoldDB" id="A0A225WG07"/>
<dbReference type="OrthoDB" id="126259at2759"/>
<evidence type="ECO:0000256" key="1">
    <source>
        <dbReference type="PROSITE-ProRule" id="PRU00047"/>
    </source>
</evidence>
<gene>
    <name evidence="3" type="ORF">PHMEG_00010061</name>
</gene>
<keyword evidence="4" id="KW-1185">Reference proteome</keyword>
<accession>A0A225WG07</accession>
<evidence type="ECO:0000313" key="4">
    <source>
        <dbReference type="Proteomes" id="UP000198211"/>
    </source>
</evidence>
<protein>
    <submittedName>
        <fullName evidence="3">Polyprotein</fullName>
    </submittedName>
</protein>
<dbReference type="EMBL" id="NBNE01000980">
    <property type="protein sequence ID" value="OWZ16188.1"/>
    <property type="molecule type" value="Genomic_DNA"/>
</dbReference>
<dbReference type="Pfam" id="PF00098">
    <property type="entry name" value="zf-CCHC"/>
    <property type="match status" value="1"/>
</dbReference>
<dbReference type="InterPro" id="IPR036875">
    <property type="entry name" value="Znf_CCHC_sf"/>
</dbReference>
<dbReference type="SMART" id="SM00343">
    <property type="entry name" value="ZnF_C2HC"/>
    <property type="match status" value="1"/>
</dbReference>